<gene>
    <name evidence="2" type="ORF">GKR67_08835</name>
</gene>
<evidence type="ECO:0000313" key="3">
    <source>
        <dbReference type="Proteomes" id="UP000449944"/>
    </source>
</evidence>
<dbReference type="SUPFAM" id="SSF74653">
    <property type="entry name" value="TolA/TonB C-terminal domain"/>
    <property type="match status" value="1"/>
</dbReference>
<dbReference type="Gene3D" id="3.30.1150.10">
    <property type="match status" value="1"/>
</dbReference>
<proteinExistence type="predicted"/>
<reference evidence="2 3" key="1">
    <citation type="submission" date="2019-10" db="EMBL/GenBank/DDBJ databases">
        <title>Comparative genomic analysis of Providencia.</title>
        <authorList>
            <person name="Yuan C."/>
            <person name="Wei Y."/>
            <person name="Yin Z."/>
        </authorList>
    </citation>
    <scope>NUCLEOTIDE SEQUENCE [LARGE SCALE GENOMIC DNA]</scope>
    <source>
        <strain evidence="3">wls1934</strain>
    </source>
</reference>
<dbReference type="EMBL" id="WLUB01000030">
    <property type="protein sequence ID" value="MTC34716.1"/>
    <property type="molecule type" value="Genomic_DNA"/>
</dbReference>
<feature type="chain" id="PRO_5043948210" evidence="1">
    <location>
        <begin position="23"/>
        <end position="118"/>
    </location>
</feature>
<organism evidence="2 3">
    <name type="scientific">Providencia alcalifaciens</name>
    <dbReference type="NCBI Taxonomy" id="126385"/>
    <lineage>
        <taxon>Bacteria</taxon>
        <taxon>Pseudomonadati</taxon>
        <taxon>Pseudomonadota</taxon>
        <taxon>Gammaproteobacteria</taxon>
        <taxon>Enterobacterales</taxon>
        <taxon>Morganellaceae</taxon>
        <taxon>Providencia</taxon>
    </lineage>
</organism>
<dbReference type="InterPro" id="IPR014161">
    <property type="entry name" value="Tol-Pal_TolA"/>
</dbReference>
<dbReference type="AlphaFoldDB" id="A0AAW9VAX1"/>
<feature type="signal peptide" evidence="1">
    <location>
        <begin position="1"/>
        <end position="22"/>
    </location>
</feature>
<accession>A0AAW9VAX1</accession>
<dbReference type="Pfam" id="PF06519">
    <property type="entry name" value="TolA"/>
    <property type="match status" value="1"/>
</dbReference>
<keyword evidence="1" id="KW-0732">Signal</keyword>
<evidence type="ECO:0000256" key="1">
    <source>
        <dbReference type="SAM" id="SignalP"/>
    </source>
</evidence>
<comment type="caution">
    <text evidence="2">The sequence shown here is derived from an EMBL/GenBank/DDBJ whole genome shotgun (WGS) entry which is preliminary data.</text>
</comment>
<name>A0AAW9VAX1_9GAMM</name>
<evidence type="ECO:0000313" key="2">
    <source>
        <dbReference type="EMBL" id="MTC34716.1"/>
    </source>
</evidence>
<dbReference type="GO" id="GO:0016020">
    <property type="term" value="C:membrane"/>
    <property type="evidence" value="ECO:0007669"/>
    <property type="project" value="InterPro"/>
</dbReference>
<sequence length="118" mass="13583">MIINLKNYILFFVILFPAYLSAAPTDKHPMDIYASNVQKSIQSRFYDIDLYKGKECEIRVTLDDDGKLISAIPNDKNSNNDKKLCVRGIELIEKTQFLPTPEDDFAPNKNVFIILLRL</sequence>
<dbReference type="Proteomes" id="UP000449944">
    <property type="component" value="Unassembled WGS sequence"/>
</dbReference>
<dbReference type="GO" id="GO:0019534">
    <property type="term" value="F:toxin transmembrane transporter activity"/>
    <property type="evidence" value="ECO:0007669"/>
    <property type="project" value="InterPro"/>
</dbReference>
<dbReference type="GO" id="GO:0043213">
    <property type="term" value="P:bacteriocin transport"/>
    <property type="evidence" value="ECO:0007669"/>
    <property type="project" value="InterPro"/>
</dbReference>
<protein>
    <submittedName>
        <fullName evidence="2">Colicin uptake-like protein</fullName>
    </submittedName>
</protein>